<dbReference type="Gene3D" id="3.30.70.3040">
    <property type="match status" value="1"/>
</dbReference>
<sequence>MRIWFHHHARAFRQARSFILGQPLRHGVSILFLGMLIALALSTGFFWQKINHWVQHTLPEPTLTLFMTDQANETQMHALWDSLAANPQIRAFEYISPDQALDSLRHSPDLAPALKVLNRNPLPGAFVLHLRDPSPSRFNQLEQEFSHREGVAQIRSDRLWAERLETVSTLAESILGFCALLFAILSFLFIAHQAHQQALRQQEMRSLLNLLGAPPSYQRRPFAYYGALLGASAGLLAWAGIYWALTLITPLIHAFGALFQITLDLPPLDLRDGGMLILLSTLGGIFASLLGQGNSRAT</sequence>
<feature type="transmembrane region" description="Helical" evidence="10">
    <location>
        <begin position="273"/>
        <end position="291"/>
    </location>
</feature>
<keyword evidence="15" id="KW-1185">Reference proteome</keyword>
<dbReference type="EMBL" id="LRRD01000001">
    <property type="protein sequence ID" value="KXW59426.1"/>
    <property type="molecule type" value="Genomic_DNA"/>
</dbReference>
<evidence type="ECO:0000256" key="1">
    <source>
        <dbReference type="ARBA" id="ARBA00004651"/>
    </source>
</evidence>
<feature type="domain" description="ABC3 transporter permease C-terminal" evidence="11">
    <location>
        <begin position="178"/>
        <end position="290"/>
    </location>
</feature>
<accession>A0A149W1T9</accession>
<protein>
    <recommendedName>
        <fullName evidence="3">Cell division protein FtsX</fullName>
    </recommendedName>
</protein>
<feature type="transmembrane region" description="Helical" evidence="10">
    <location>
        <begin position="28"/>
        <end position="47"/>
    </location>
</feature>
<evidence type="ECO:0000256" key="2">
    <source>
        <dbReference type="ARBA" id="ARBA00007379"/>
    </source>
</evidence>
<evidence type="ECO:0000259" key="12">
    <source>
        <dbReference type="Pfam" id="PF18075"/>
    </source>
</evidence>
<dbReference type="InterPro" id="IPR040690">
    <property type="entry name" value="FtsX_ECD"/>
</dbReference>
<proteinExistence type="inferred from homology"/>
<dbReference type="OrthoDB" id="9813411at2"/>
<evidence type="ECO:0000256" key="4">
    <source>
        <dbReference type="ARBA" id="ARBA00022475"/>
    </source>
</evidence>
<dbReference type="EMBL" id="CP071137">
    <property type="protein sequence ID" value="QWY78718.1"/>
    <property type="molecule type" value="Genomic_DNA"/>
</dbReference>
<evidence type="ECO:0000313" key="14">
    <source>
        <dbReference type="EMBL" id="QWY78718.1"/>
    </source>
</evidence>
<dbReference type="GO" id="GO:0051301">
    <property type="term" value="P:cell division"/>
    <property type="evidence" value="ECO:0007669"/>
    <property type="project" value="UniProtKB-KW"/>
</dbReference>
<dbReference type="Pfam" id="PF18075">
    <property type="entry name" value="FtsX_ECD"/>
    <property type="match status" value="1"/>
</dbReference>
<gene>
    <name evidence="13" type="primary">ftsX</name>
    <name evidence="13" type="ORF">FEMY_00730</name>
    <name evidence="14" type="ORF">JZL65_06560</name>
</gene>
<evidence type="ECO:0000313" key="15">
    <source>
        <dbReference type="Proteomes" id="UP000075653"/>
    </source>
</evidence>
<feature type="transmembrane region" description="Helical" evidence="10">
    <location>
        <begin position="173"/>
        <end position="191"/>
    </location>
</feature>
<evidence type="ECO:0000259" key="11">
    <source>
        <dbReference type="Pfam" id="PF02687"/>
    </source>
</evidence>
<dbReference type="Pfam" id="PF02687">
    <property type="entry name" value="FtsX"/>
    <property type="match status" value="1"/>
</dbReference>
<reference evidence="14" key="2">
    <citation type="submission" date="2021-02" db="EMBL/GenBank/DDBJ databases">
        <title>Comparative genomics of Ferrovum myxofaciens strains, predominant extremophile bacteria forming large biofilm stalactites in acid mine ecosystems.</title>
        <authorList>
            <person name="Burkartova K."/>
            <person name="Ridl J."/>
            <person name="Pajer P."/>
            <person name="Falteisek L."/>
        </authorList>
    </citation>
    <scope>NUCLEOTIDE SEQUENCE</scope>
    <source>
        <strain evidence="14">MI1III</strain>
    </source>
</reference>
<evidence type="ECO:0000256" key="10">
    <source>
        <dbReference type="SAM" id="Phobius"/>
    </source>
</evidence>
<dbReference type="PANTHER" id="PTHR47755">
    <property type="entry name" value="CELL DIVISION PROTEIN FTSX"/>
    <property type="match status" value="1"/>
</dbReference>
<dbReference type="PANTHER" id="PTHR47755:SF1">
    <property type="entry name" value="CELL DIVISION PROTEIN FTSX"/>
    <property type="match status" value="1"/>
</dbReference>
<evidence type="ECO:0000256" key="5">
    <source>
        <dbReference type="ARBA" id="ARBA00022618"/>
    </source>
</evidence>
<evidence type="ECO:0000256" key="8">
    <source>
        <dbReference type="ARBA" id="ARBA00023136"/>
    </source>
</evidence>
<dbReference type="RefSeq" id="WP_031595627.1">
    <property type="nucleotide sequence ID" value="NZ_CP053675.1"/>
</dbReference>
<name>A0A8F3E4L8_9PROT</name>
<keyword evidence="7 10" id="KW-1133">Transmembrane helix</keyword>
<organism evidence="13 15">
    <name type="scientific">Ferrovum myxofaciens</name>
    <dbReference type="NCBI Taxonomy" id="416213"/>
    <lineage>
        <taxon>Bacteria</taxon>
        <taxon>Pseudomonadati</taxon>
        <taxon>Pseudomonadota</taxon>
        <taxon>Betaproteobacteria</taxon>
        <taxon>Ferrovales</taxon>
        <taxon>Ferrovaceae</taxon>
        <taxon>Ferrovum</taxon>
    </lineage>
</organism>
<dbReference type="InterPro" id="IPR003838">
    <property type="entry name" value="ABC3_permease_C"/>
</dbReference>
<dbReference type="GO" id="GO:0032153">
    <property type="term" value="C:cell division site"/>
    <property type="evidence" value="ECO:0007669"/>
    <property type="project" value="TreeGrafter"/>
</dbReference>
<feature type="domain" description="FtsX extracellular" evidence="12">
    <location>
        <begin position="63"/>
        <end position="154"/>
    </location>
</feature>
<keyword evidence="5 13" id="KW-0132">Cell division</keyword>
<feature type="transmembrane region" description="Helical" evidence="10">
    <location>
        <begin position="222"/>
        <end position="245"/>
    </location>
</feature>
<keyword evidence="9" id="KW-0131">Cell cycle</keyword>
<keyword evidence="6 10" id="KW-0812">Transmembrane</keyword>
<comment type="similarity">
    <text evidence="2">Belongs to the ABC-4 integral membrane protein family. FtsX subfamily.</text>
</comment>
<dbReference type="Proteomes" id="UP000075653">
    <property type="component" value="Unassembled WGS sequence"/>
</dbReference>
<evidence type="ECO:0000256" key="9">
    <source>
        <dbReference type="ARBA" id="ARBA00023306"/>
    </source>
</evidence>
<keyword evidence="4" id="KW-1003">Cell membrane</keyword>
<dbReference type="PATRIC" id="fig|1789004.3.peg.72"/>
<evidence type="ECO:0000313" key="13">
    <source>
        <dbReference type="EMBL" id="KXW59426.1"/>
    </source>
</evidence>
<dbReference type="AlphaFoldDB" id="A0A8F3E4L8"/>
<evidence type="ECO:0000256" key="6">
    <source>
        <dbReference type="ARBA" id="ARBA00022692"/>
    </source>
</evidence>
<dbReference type="GO" id="GO:0005886">
    <property type="term" value="C:plasma membrane"/>
    <property type="evidence" value="ECO:0007669"/>
    <property type="project" value="UniProtKB-SubCell"/>
</dbReference>
<evidence type="ECO:0000256" key="7">
    <source>
        <dbReference type="ARBA" id="ARBA00022989"/>
    </source>
</evidence>
<dbReference type="InterPro" id="IPR004513">
    <property type="entry name" value="FtsX"/>
</dbReference>
<evidence type="ECO:0000256" key="3">
    <source>
        <dbReference type="ARBA" id="ARBA00021907"/>
    </source>
</evidence>
<reference evidence="13 15" key="1">
    <citation type="submission" date="2016-01" db="EMBL/GenBank/DDBJ databases">
        <title>Genome sequence of the acidophilic iron oxidising Ferrovum strain Z-31.</title>
        <authorList>
            <person name="Poehlein A."/>
            <person name="Ullrich S.R."/>
            <person name="Schloemann M."/>
            <person name="Muehling M."/>
            <person name="Daniel R."/>
        </authorList>
    </citation>
    <scope>NUCLEOTIDE SEQUENCE [LARGE SCALE GENOMIC DNA]</scope>
    <source>
        <strain evidence="13 15">Z-31</strain>
    </source>
</reference>
<comment type="subcellular location">
    <subcellularLocation>
        <location evidence="1">Cell membrane</location>
        <topology evidence="1">Multi-pass membrane protein</topology>
    </subcellularLocation>
</comment>
<dbReference type="Proteomes" id="UP000683551">
    <property type="component" value="Chromosome"/>
</dbReference>
<accession>A0A8F3E4L8</accession>
<keyword evidence="8 10" id="KW-0472">Membrane</keyword>